<proteinExistence type="predicted"/>
<dbReference type="Proteomes" id="UP000191897">
    <property type="component" value="Unassembled WGS sequence"/>
</dbReference>
<protein>
    <submittedName>
        <fullName evidence="2">Uncharacterized protein</fullName>
    </submittedName>
</protein>
<dbReference type="AlphaFoldDB" id="A0A1S7NU78"/>
<evidence type="ECO:0000313" key="2">
    <source>
        <dbReference type="EMBL" id="CUX11720.1"/>
    </source>
</evidence>
<feature type="compositionally biased region" description="Polar residues" evidence="1">
    <location>
        <begin position="72"/>
        <end position="82"/>
    </location>
</feature>
<sequence>MLIHAPKQFMVLSVILTNRVNKRLRTVMPRNEKPAMEYRGLSIIGSVLFGLTSHGVKARHISSPRRGEASRALTSLTNKGYP</sequence>
<name>A0A1S7NU78_AGRTU</name>
<evidence type="ECO:0000313" key="3">
    <source>
        <dbReference type="Proteomes" id="UP000191897"/>
    </source>
</evidence>
<gene>
    <name evidence="2" type="ORF">AGR4C_Cc120251</name>
</gene>
<accession>A0A1S7NU78</accession>
<feature type="region of interest" description="Disordered" evidence="1">
    <location>
        <begin position="59"/>
        <end position="82"/>
    </location>
</feature>
<evidence type="ECO:0000256" key="1">
    <source>
        <dbReference type="SAM" id="MobiDB-lite"/>
    </source>
</evidence>
<organism evidence="2 3">
    <name type="scientific">Agrobacterium tumefaciens str. Kerr 14</name>
    <dbReference type="NCBI Taxonomy" id="1183424"/>
    <lineage>
        <taxon>Bacteria</taxon>
        <taxon>Pseudomonadati</taxon>
        <taxon>Pseudomonadota</taxon>
        <taxon>Alphaproteobacteria</taxon>
        <taxon>Hyphomicrobiales</taxon>
        <taxon>Rhizobiaceae</taxon>
        <taxon>Rhizobium/Agrobacterium group</taxon>
        <taxon>Agrobacterium</taxon>
        <taxon>Agrobacterium tumefaciens complex</taxon>
    </lineage>
</organism>
<reference evidence="2 3" key="1">
    <citation type="submission" date="2016-01" db="EMBL/GenBank/DDBJ databases">
        <authorList>
            <person name="Oliw E.H."/>
        </authorList>
    </citation>
    <scope>NUCLEOTIDE SEQUENCE [LARGE SCALE GENOMIC DNA]</scope>
    <source>
        <strain evidence="2 3">Kerr 14</strain>
    </source>
</reference>
<dbReference type="EMBL" id="FBWC01000004">
    <property type="protein sequence ID" value="CUX11720.1"/>
    <property type="molecule type" value="Genomic_DNA"/>
</dbReference>